<gene>
    <name evidence="1" type="ORF">CP49_23925</name>
</gene>
<organism evidence="1 2">
    <name type="scientific">Bradyrhizobium valentinum</name>
    <dbReference type="NCBI Taxonomy" id="1518501"/>
    <lineage>
        <taxon>Bacteria</taxon>
        <taxon>Pseudomonadati</taxon>
        <taxon>Pseudomonadota</taxon>
        <taxon>Alphaproteobacteria</taxon>
        <taxon>Hyphomicrobiales</taxon>
        <taxon>Nitrobacteraceae</taxon>
        <taxon>Bradyrhizobium</taxon>
    </lineage>
</organism>
<sequence>MGTRSLTGGNAMSNKTPFMYAISFGLALTPICFSTVSAQERCKVSEDATAAKSNYTQQHVLDVGDVPGHQIRVYELHRTYANDKPNCENLKRTESWTRGYSDYIDRNGRTWGYDVTLLENGDKIFSQWDGTSQTMVAPDGSKKSTFTGVTRYTGGTGRYEGIRGFLRVSAVFEPDKNVNQLQTEGEYWLPASTVGQSKK</sequence>
<protein>
    <recommendedName>
        <fullName evidence="3">Allene oxide cyclase barrel-like domain-containing protein</fullName>
    </recommendedName>
</protein>
<name>A0A0R3LAJ7_9BRAD</name>
<dbReference type="EMBL" id="LLXX01000128">
    <property type="protein sequence ID" value="KRR04270.1"/>
    <property type="molecule type" value="Genomic_DNA"/>
</dbReference>
<dbReference type="AlphaFoldDB" id="A0A0R3LAJ7"/>
<comment type="caution">
    <text evidence="1">The sequence shown here is derived from an EMBL/GenBank/DDBJ whole genome shotgun (WGS) entry which is preliminary data.</text>
</comment>
<reference evidence="1 2" key="1">
    <citation type="submission" date="2014-03" db="EMBL/GenBank/DDBJ databases">
        <title>Bradyrhizobium valentinum sp. nov., isolated from effective nodules of Lupinus mariae-josephae, a lupine endemic of basic-lime soils in Eastern Spain.</title>
        <authorList>
            <person name="Duran D."/>
            <person name="Rey L."/>
            <person name="Navarro A."/>
            <person name="Busquets A."/>
            <person name="Imperial J."/>
            <person name="Ruiz-Argueso T."/>
        </authorList>
    </citation>
    <scope>NUCLEOTIDE SEQUENCE [LARGE SCALE GENOMIC DNA]</scope>
    <source>
        <strain evidence="1 2">LmjM3</strain>
    </source>
</reference>
<evidence type="ECO:0008006" key="3">
    <source>
        <dbReference type="Google" id="ProtNLM"/>
    </source>
</evidence>
<evidence type="ECO:0000313" key="1">
    <source>
        <dbReference type="EMBL" id="KRR04270.1"/>
    </source>
</evidence>
<accession>A0A0R3LAJ7</accession>
<keyword evidence="2" id="KW-1185">Reference proteome</keyword>
<dbReference type="Proteomes" id="UP000051913">
    <property type="component" value="Unassembled WGS sequence"/>
</dbReference>
<proteinExistence type="predicted"/>
<evidence type="ECO:0000313" key="2">
    <source>
        <dbReference type="Proteomes" id="UP000051913"/>
    </source>
</evidence>